<evidence type="ECO:0000313" key="1">
    <source>
        <dbReference type="EMBL" id="KIJ44318.1"/>
    </source>
</evidence>
<sequence length="434" mass="48817">MSISQAAPSPFAVLLRRSKFVTYDPQIGQVYTTYGGHAHRGNWGFKRPLPNRRPTGYIYVRAVDTPEQQTEWDSAESSGRWIKRWDEMGKDLRMDAMALWQATNAFDSDFARPRDEQEGLSLRDVTGWDASELVPRPYNMKPKQFQKYVERVRKLRPEFKRFLLEEEARKREEQAQSGEKLLRSQRSQIKLAGDGEVDMYTSAQTHVVRYVNSFLAEHAKQELLEKSNSTKIGPQPHRTAGLEYTTMNQAQVRYLSKPLPGRVIQGTDDVSAERKTVLLAAVGGLLGKLPEGKAQEGYVIAPTEFGKQENPRVDSKRGESKFRMTSVSLYSPPNVVGPKPGTVKDAEWSIIAFGDTKLETANVENPYPPGTAAYVAAKPLSQTSQNQMRGKAIGSLVKQLNDAKKVPRRPQKESNINTVGALEDILAQHLKGWK</sequence>
<dbReference type="EMBL" id="KN837118">
    <property type="protein sequence ID" value="KIJ44318.1"/>
    <property type="molecule type" value="Genomic_DNA"/>
</dbReference>
<accession>A0A0C9UMU6</accession>
<gene>
    <name evidence="1" type="ORF">M422DRAFT_47404</name>
</gene>
<dbReference type="AlphaFoldDB" id="A0A0C9UMU6"/>
<dbReference type="OrthoDB" id="2735536at2759"/>
<evidence type="ECO:0000313" key="2">
    <source>
        <dbReference type="Proteomes" id="UP000054279"/>
    </source>
</evidence>
<dbReference type="PANTHER" id="PTHR28058:SF1">
    <property type="entry name" value="SMALL RIBOSOMAL SUBUNIT PROTEIN BS1M"/>
    <property type="match status" value="1"/>
</dbReference>
<name>A0A0C9UMU6_SPHS4</name>
<reference evidence="1 2" key="1">
    <citation type="submission" date="2014-06" db="EMBL/GenBank/DDBJ databases">
        <title>Evolutionary Origins and Diversification of the Mycorrhizal Mutualists.</title>
        <authorList>
            <consortium name="DOE Joint Genome Institute"/>
            <consortium name="Mycorrhizal Genomics Consortium"/>
            <person name="Kohler A."/>
            <person name="Kuo A."/>
            <person name="Nagy L.G."/>
            <person name="Floudas D."/>
            <person name="Copeland A."/>
            <person name="Barry K.W."/>
            <person name="Cichocki N."/>
            <person name="Veneault-Fourrey C."/>
            <person name="LaButti K."/>
            <person name="Lindquist E.A."/>
            <person name="Lipzen A."/>
            <person name="Lundell T."/>
            <person name="Morin E."/>
            <person name="Murat C."/>
            <person name="Riley R."/>
            <person name="Ohm R."/>
            <person name="Sun H."/>
            <person name="Tunlid A."/>
            <person name="Henrissat B."/>
            <person name="Grigoriev I.V."/>
            <person name="Hibbett D.S."/>
            <person name="Martin F."/>
        </authorList>
    </citation>
    <scope>NUCLEOTIDE SEQUENCE [LARGE SCALE GENOMIC DNA]</scope>
    <source>
        <strain evidence="1 2">SS14</strain>
    </source>
</reference>
<keyword evidence="2" id="KW-1185">Reference proteome</keyword>
<proteinExistence type="predicted"/>
<dbReference type="Pfam" id="PF11709">
    <property type="entry name" value="Mit_ribos_Mrp51"/>
    <property type="match status" value="1"/>
</dbReference>
<dbReference type="Proteomes" id="UP000054279">
    <property type="component" value="Unassembled WGS sequence"/>
</dbReference>
<organism evidence="1 2">
    <name type="scientific">Sphaerobolus stellatus (strain SS14)</name>
    <dbReference type="NCBI Taxonomy" id="990650"/>
    <lineage>
        <taxon>Eukaryota</taxon>
        <taxon>Fungi</taxon>
        <taxon>Dikarya</taxon>
        <taxon>Basidiomycota</taxon>
        <taxon>Agaricomycotina</taxon>
        <taxon>Agaricomycetes</taxon>
        <taxon>Phallomycetidae</taxon>
        <taxon>Geastrales</taxon>
        <taxon>Sphaerobolaceae</taxon>
        <taxon>Sphaerobolus</taxon>
    </lineage>
</organism>
<protein>
    <submittedName>
        <fullName evidence="1">Uncharacterized protein</fullName>
    </submittedName>
</protein>
<dbReference type="HOGENOM" id="CLU_036734_0_0_1"/>
<dbReference type="InterPro" id="IPR016712">
    <property type="entry name" value="Rbsml_bS1m-like"/>
</dbReference>
<dbReference type="PANTHER" id="PTHR28058">
    <property type="entry name" value="37S RIBOSOMAL PROTEIN MRP51, MITOCHONDRIAL"/>
    <property type="match status" value="1"/>
</dbReference>